<keyword evidence="2" id="KW-1185">Reference proteome</keyword>
<accession>A0A1V2I4V4</accession>
<proteinExistence type="predicted"/>
<dbReference type="Proteomes" id="UP000188929">
    <property type="component" value="Unassembled WGS sequence"/>
</dbReference>
<gene>
    <name evidence="1" type="ORF">BL253_28030</name>
</gene>
<dbReference type="AlphaFoldDB" id="A0A1V2I4V4"/>
<organism evidence="1 2">
    <name type="scientific">Pseudofrankia asymbiotica</name>
    <dbReference type="NCBI Taxonomy" id="1834516"/>
    <lineage>
        <taxon>Bacteria</taxon>
        <taxon>Bacillati</taxon>
        <taxon>Actinomycetota</taxon>
        <taxon>Actinomycetes</taxon>
        <taxon>Frankiales</taxon>
        <taxon>Frankiaceae</taxon>
        <taxon>Pseudofrankia</taxon>
    </lineage>
</organism>
<name>A0A1V2I4V4_9ACTN</name>
<evidence type="ECO:0000313" key="1">
    <source>
        <dbReference type="EMBL" id="ONH25221.1"/>
    </source>
</evidence>
<sequence length="130" mass="14577">MKQLAGSRLLRIRYRSVAGTEVDTTLDRVAADDVAVSLPVREFRWYQGRRRCSGWYWSSTLSRLVIYEGSSDGCHQTFATADGFSAYQPEGLCIGPTSVGMTLHEGYWRLDGELRALRLRDGRSTGGPRN</sequence>
<reference evidence="2" key="1">
    <citation type="submission" date="2016-10" db="EMBL/GenBank/DDBJ databases">
        <title>Frankia sp. NRRL B-16386 Genome sequencing.</title>
        <authorList>
            <person name="Ghodhbane-Gtari F."/>
            <person name="Swanson E."/>
            <person name="Gueddou A."/>
            <person name="Hezbri K."/>
            <person name="Ktari K."/>
            <person name="Nouioui I."/>
            <person name="Morris K."/>
            <person name="Simpson S."/>
            <person name="Abebe-Akele F."/>
            <person name="Thomas K."/>
            <person name="Gtari M."/>
            <person name="Tisa L.S."/>
        </authorList>
    </citation>
    <scope>NUCLEOTIDE SEQUENCE [LARGE SCALE GENOMIC DNA]</scope>
    <source>
        <strain evidence="2">NRRL B-16386</strain>
    </source>
</reference>
<comment type="caution">
    <text evidence="1">The sequence shown here is derived from an EMBL/GenBank/DDBJ whole genome shotgun (WGS) entry which is preliminary data.</text>
</comment>
<dbReference type="EMBL" id="MOMC01000062">
    <property type="protein sequence ID" value="ONH25221.1"/>
    <property type="molecule type" value="Genomic_DNA"/>
</dbReference>
<evidence type="ECO:0000313" key="2">
    <source>
        <dbReference type="Proteomes" id="UP000188929"/>
    </source>
</evidence>
<dbReference type="STRING" id="1834516.BL253_28030"/>
<protein>
    <submittedName>
        <fullName evidence="1">Uncharacterized protein</fullName>
    </submittedName>
</protein>